<name>A0A0S2TE78_9GAMM</name>
<evidence type="ECO:0000259" key="1">
    <source>
        <dbReference type="Pfam" id="PF01738"/>
    </source>
</evidence>
<evidence type="ECO:0000313" key="3">
    <source>
        <dbReference type="Proteomes" id="UP000055136"/>
    </source>
</evidence>
<dbReference type="InterPro" id="IPR051049">
    <property type="entry name" value="Dienelactone_hydrolase-like"/>
</dbReference>
<dbReference type="Pfam" id="PF01738">
    <property type="entry name" value="DLH"/>
    <property type="match status" value="1"/>
</dbReference>
<proteinExistence type="predicted"/>
<dbReference type="EMBL" id="CP013099">
    <property type="protein sequence ID" value="ALP53449.1"/>
    <property type="molecule type" value="Genomic_DNA"/>
</dbReference>
<dbReference type="PANTHER" id="PTHR46623:SF6">
    <property type="entry name" value="ALPHA_BETA-HYDROLASES SUPERFAMILY PROTEIN"/>
    <property type="match status" value="1"/>
</dbReference>
<dbReference type="Proteomes" id="UP000055136">
    <property type="component" value="Chromosome"/>
</dbReference>
<evidence type="ECO:0000313" key="2">
    <source>
        <dbReference type="EMBL" id="ALP53449.1"/>
    </source>
</evidence>
<dbReference type="PANTHER" id="PTHR46623">
    <property type="entry name" value="CARBOXYMETHYLENEBUTENOLIDASE-RELATED"/>
    <property type="match status" value="1"/>
</dbReference>
<dbReference type="Gene3D" id="3.40.50.1820">
    <property type="entry name" value="alpha/beta hydrolase"/>
    <property type="match status" value="1"/>
</dbReference>
<dbReference type="STRING" id="1748243.Tel_09970"/>
<gene>
    <name evidence="2" type="ORF">Tel_09970</name>
</gene>
<dbReference type="KEGG" id="tee:Tel_09970"/>
<accession>A0A0S2TE78</accession>
<protein>
    <recommendedName>
        <fullName evidence="1">Dienelactone hydrolase domain-containing protein</fullName>
    </recommendedName>
</protein>
<keyword evidence="3" id="KW-1185">Reference proteome</keyword>
<feature type="domain" description="Dienelactone hydrolase" evidence="1">
    <location>
        <begin position="27"/>
        <end position="229"/>
    </location>
</feature>
<sequence>MRAADPAPADPNQGTITLQTAMGTYLQGYAAGPQDAELGILILHDRWGLNETVRAWVERFAARGYRALAIDVFDGRISDKMWLATEIMDATDPESVKVNVNAGLNYLAREREGRKLVTLGAGFGGWQSFQAAVAAPEKVAATVVIYGVLEANVDQVRNLKAPVLTIFARDDEAITAAMMDEYSQLLKKSLIIHRNYVFPAAHGFMDPLHPDYDAAVTEDVWSQVDDFLSGFVEG</sequence>
<dbReference type="SUPFAM" id="SSF53474">
    <property type="entry name" value="alpha/beta-Hydrolases"/>
    <property type="match status" value="1"/>
</dbReference>
<dbReference type="InterPro" id="IPR029058">
    <property type="entry name" value="AB_hydrolase_fold"/>
</dbReference>
<organism evidence="2 3">
    <name type="scientific">Candidatus Tenderia electrophaga</name>
    <dbReference type="NCBI Taxonomy" id="1748243"/>
    <lineage>
        <taxon>Bacteria</taxon>
        <taxon>Pseudomonadati</taxon>
        <taxon>Pseudomonadota</taxon>
        <taxon>Gammaproteobacteria</taxon>
        <taxon>Candidatus Tenderiales</taxon>
        <taxon>Candidatus Tenderiaceae</taxon>
        <taxon>Candidatus Tenderia</taxon>
    </lineage>
</organism>
<dbReference type="AlphaFoldDB" id="A0A0S2TE78"/>
<dbReference type="GO" id="GO:0016787">
    <property type="term" value="F:hydrolase activity"/>
    <property type="evidence" value="ECO:0007669"/>
    <property type="project" value="InterPro"/>
</dbReference>
<reference evidence="2" key="1">
    <citation type="submission" date="2015-10" db="EMBL/GenBank/DDBJ databases">
        <title>Description of Candidatus Tenderia electrophaga gen. nov, sp. nov., an Uncultivated Electroautotroph from a Biocathode Enrichment.</title>
        <authorList>
            <person name="Eddie B.J."/>
            <person name="Malanoski A.P."/>
            <person name="Wang Z."/>
            <person name="Hall R.J."/>
            <person name="Oh S.D."/>
            <person name="Heiner C."/>
            <person name="Lin B."/>
            <person name="Strycharz-Glaven S.M."/>
        </authorList>
    </citation>
    <scope>NUCLEOTIDE SEQUENCE [LARGE SCALE GENOMIC DNA]</scope>
    <source>
        <strain evidence="2">NRL1</strain>
    </source>
</reference>
<dbReference type="InterPro" id="IPR002925">
    <property type="entry name" value="Dienelactn_hydro"/>
</dbReference>